<evidence type="ECO:0008006" key="5">
    <source>
        <dbReference type="Google" id="ProtNLM"/>
    </source>
</evidence>
<evidence type="ECO:0000313" key="4">
    <source>
        <dbReference type="Proteomes" id="UP000528608"/>
    </source>
</evidence>
<gene>
    <name evidence="3" type="ORF">FHS36_001107</name>
</gene>
<evidence type="ECO:0000256" key="2">
    <source>
        <dbReference type="SAM" id="SignalP"/>
    </source>
</evidence>
<feature type="region of interest" description="Disordered" evidence="1">
    <location>
        <begin position="177"/>
        <end position="237"/>
    </location>
</feature>
<accession>A0A7W8B8R0</accession>
<reference evidence="3 4" key="1">
    <citation type="submission" date="2020-08" db="EMBL/GenBank/DDBJ databases">
        <title>Genomic Encyclopedia of Type Strains, Phase III (KMG-III): the genomes of soil and plant-associated and newly described type strains.</title>
        <authorList>
            <person name="Whitman W."/>
        </authorList>
    </citation>
    <scope>NUCLEOTIDE SEQUENCE [LARGE SCALE GENOMIC DNA]</scope>
    <source>
        <strain evidence="3 4">CECT 3259</strain>
    </source>
</reference>
<dbReference type="EMBL" id="JACHJF010000002">
    <property type="protein sequence ID" value="MBB5117701.1"/>
    <property type="molecule type" value="Genomic_DNA"/>
</dbReference>
<evidence type="ECO:0000313" key="3">
    <source>
        <dbReference type="EMBL" id="MBB5117701.1"/>
    </source>
</evidence>
<organism evidence="3 4">
    <name type="scientific">Streptomyces eurocidicus</name>
    <name type="common">Streptoverticillium eurocidicus</name>
    <dbReference type="NCBI Taxonomy" id="66423"/>
    <lineage>
        <taxon>Bacteria</taxon>
        <taxon>Bacillati</taxon>
        <taxon>Actinomycetota</taxon>
        <taxon>Actinomycetes</taxon>
        <taxon>Kitasatosporales</taxon>
        <taxon>Streptomycetaceae</taxon>
        <taxon>Streptomyces</taxon>
    </lineage>
</organism>
<feature type="region of interest" description="Disordered" evidence="1">
    <location>
        <begin position="1"/>
        <end position="22"/>
    </location>
</feature>
<evidence type="ECO:0000256" key="1">
    <source>
        <dbReference type="SAM" id="MobiDB-lite"/>
    </source>
</evidence>
<feature type="compositionally biased region" description="Basic and acidic residues" evidence="1">
    <location>
        <begin position="204"/>
        <end position="218"/>
    </location>
</feature>
<protein>
    <recommendedName>
        <fullName evidence="5">Gram-positive cocci surface proteins LPxTG domain-containing protein</fullName>
    </recommendedName>
</protein>
<dbReference type="Proteomes" id="UP000528608">
    <property type="component" value="Unassembled WGS sequence"/>
</dbReference>
<feature type="compositionally biased region" description="Low complexity" evidence="1">
    <location>
        <begin position="177"/>
        <end position="189"/>
    </location>
</feature>
<dbReference type="AlphaFoldDB" id="A0A7W8B8R0"/>
<name>A0A7W8B8R0_STREU</name>
<keyword evidence="2" id="KW-0732">Signal</keyword>
<feature type="signal peptide" evidence="2">
    <location>
        <begin position="1"/>
        <end position="42"/>
    </location>
</feature>
<proteinExistence type="predicted"/>
<comment type="caution">
    <text evidence="3">The sequence shown here is derived from an EMBL/GenBank/DDBJ whole genome shotgun (WGS) entry which is preliminary data.</text>
</comment>
<dbReference type="RefSeq" id="WP_184743032.1">
    <property type="nucleotide sequence ID" value="NZ_JACHJF010000002.1"/>
</dbReference>
<sequence>MALSRSRTVPPPAAPGRPYRPHPALSARVALCGALTAVAVCAAPAYAHPPGHPSDRSPGRTGADHEPVTMSGTIEMTPVTSHPGAQVQLRLAGCGGDRATATSEAFVSDARLRGDSAGLFARATVRSTVAPGTYAVRIDCVGHDAAAEGRLTIVDANEPLPDPPGARTVSTGAGAGAVAGAASGAPSGDRAGRAQHPDGPAHPARGEQGDSADRRTSHDSPVGAVTAGGGGTSLASDEPGTPGLVLAGTTALIAAGLIWHRRRNDAAARRRTEDDQ</sequence>
<feature type="chain" id="PRO_5031268233" description="Gram-positive cocci surface proteins LPxTG domain-containing protein" evidence="2">
    <location>
        <begin position="43"/>
        <end position="276"/>
    </location>
</feature>